<dbReference type="AlphaFoldDB" id="A0A919C7N3"/>
<reference evidence="2" key="2">
    <citation type="submission" date="2020-09" db="EMBL/GenBank/DDBJ databases">
        <authorList>
            <person name="Sun Q."/>
            <person name="Ohkuma M."/>
        </authorList>
    </citation>
    <scope>NUCLEOTIDE SEQUENCE</scope>
    <source>
        <strain evidence="2">JCM 4637</strain>
    </source>
</reference>
<dbReference type="EMBL" id="BMVC01000002">
    <property type="protein sequence ID" value="GHC81750.1"/>
    <property type="molecule type" value="Genomic_DNA"/>
</dbReference>
<proteinExistence type="predicted"/>
<dbReference type="GO" id="GO:0016836">
    <property type="term" value="F:hydro-lyase activity"/>
    <property type="evidence" value="ECO:0007669"/>
    <property type="project" value="TreeGrafter"/>
</dbReference>
<gene>
    <name evidence="2" type="ORF">GCM10010334_09330</name>
</gene>
<name>A0A919C7N3_9ACTN</name>
<dbReference type="SUPFAM" id="SSF52016">
    <property type="entry name" value="LeuD/IlvD-like"/>
    <property type="match status" value="1"/>
</dbReference>
<accession>A0A919C7N3</accession>
<organism evidence="2 3">
    <name type="scientific">Streptomyces finlayi</name>
    <dbReference type="NCBI Taxonomy" id="67296"/>
    <lineage>
        <taxon>Bacteria</taxon>
        <taxon>Bacillati</taxon>
        <taxon>Actinomycetota</taxon>
        <taxon>Actinomycetes</taxon>
        <taxon>Kitasatosporales</taxon>
        <taxon>Streptomycetaceae</taxon>
        <taxon>Streptomyces</taxon>
    </lineage>
</organism>
<reference evidence="2" key="1">
    <citation type="journal article" date="2014" name="Int. J. Syst. Evol. Microbiol.">
        <title>Complete genome sequence of Corynebacterium casei LMG S-19264T (=DSM 44701T), isolated from a smear-ripened cheese.</title>
        <authorList>
            <consortium name="US DOE Joint Genome Institute (JGI-PGF)"/>
            <person name="Walter F."/>
            <person name="Albersmeier A."/>
            <person name="Kalinowski J."/>
            <person name="Ruckert C."/>
        </authorList>
    </citation>
    <scope>NUCLEOTIDE SEQUENCE</scope>
    <source>
        <strain evidence="2">JCM 4637</strain>
    </source>
</reference>
<evidence type="ECO:0000313" key="2">
    <source>
        <dbReference type="EMBL" id="GHC81750.1"/>
    </source>
</evidence>
<dbReference type="PANTHER" id="PTHR43661:SF3">
    <property type="entry name" value="D-XYLONATE DEHYDRATASE YAGF-RELATED"/>
    <property type="match status" value="1"/>
</dbReference>
<dbReference type="Gene3D" id="3.50.30.80">
    <property type="entry name" value="IlvD/EDD C-terminal domain-like"/>
    <property type="match status" value="1"/>
</dbReference>
<dbReference type="PANTHER" id="PTHR43661">
    <property type="entry name" value="D-XYLONATE DEHYDRATASE"/>
    <property type="match status" value="1"/>
</dbReference>
<evidence type="ECO:0000313" key="3">
    <source>
        <dbReference type="Proteomes" id="UP000638353"/>
    </source>
</evidence>
<sequence>MAVVTDGRFSGGSSGLSVGHVSPESAAGGPLALVVDGDLITVDIPGRGLRLEVPEAELGERRAERERTGYRPVRAERPVTTALRAYAAWAQSADTGAVRAVPVD</sequence>
<dbReference type="Proteomes" id="UP000638353">
    <property type="component" value="Unassembled WGS sequence"/>
</dbReference>
<dbReference type="GO" id="GO:0005829">
    <property type="term" value="C:cytosol"/>
    <property type="evidence" value="ECO:0007669"/>
    <property type="project" value="TreeGrafter"/>
</dbReference>
<evidence type="ECO:0000259" key="1">
    <source>
        <dbReference type="Pfam" id="PF24877"/>
    </source>
</evidence>
<feature type="domain" description="Dihydroxy-acid/6-phosphogluconate dehydratase C-terminal" evidence="1">
    <location>
        <begin position="1"/>
        <end position="97"/>
    </location>
</feature>
<dbReference type="InterPro" id="IPR056740">
    <property type="entry name" value="ILV_EDD_C"/>
</dbReference>
<dbReference type="Pfam" id="PF24877">
    <property type="entry name" value="ILV_EDD_C"/>
    <property type="match status" value="1"/>
</dbReference>
<protein>
    <recommendedName>
        <fullName evidence="1">Dihydroxy-acid/6-phosphogluconate dehydratase C-terminal domain-containing protein</fullName>
    </recommendedName>
</protein>
<dbReference type="InterPro" id="IPR042096">
    <property type="entry name" value="Dihydro-acid_dehy_C"/>
</dbReference>
<comment type="caution">
    <text evidence="2">The sequence shown here is derived from an EMBL/GenBank/DDBJ whole genome shotgun (WGS) entry which is preliminary data.</text>
</comment>